<dbReference type="InterPro" id="IPR006683">
    <property type="entry name" value="Thioestr_dom"/>
</dbReference>
<keyword evidence="1" id="KW-0378">Hydrolase</keyword>
<dbReference type="Gene3D" id="3.10.129.10">
    <property type="entry name" value="Hotdog Thioesterase"/>
    <property type="match status" value="1"/>
</dbReference>
<dbReference type="InterPro" id="IPR052061">
    <property type="entry name" value="PTE-AB_protein"/>
</dbReference>
<evidence type="ECO:0000256" key="1">
    <source>
        <dbReference type="ARBA" id="ARBA00022801"/>
    </source>
</evidence>
<dbReference type="AlphaFoldDB" id="A0A4R9K0C5"/>
<evidence type="ECO:0000313" key="3">
    <source>
        <dbReference type="EMBL" id="TGL58128.1"/>
    </source>
</evidence>
<gene>
    <name evidence="3" type="ORF">EHQ58_12150</name>
</gene>
<dbReference type="Pfam" id="PF03061">
    <property type="entry name" value="4HBT"/>
    <property type="match status" value="1"/>
</dbReference>
<dbReference type="Proteomes" id="UP000297693">
    <property type="component" value="Unassembled WGS sequence"/>
</dbReference>
<dbReference type="InterPro" id="IPR029069">
    <property type="entry name" value="HotDog_dom_sf"/>
</dbReference>
<proteinExistence type="predicted"/>
<accession>A0A4R9K0C5</accession>
<evidence type="ECO:0000313" key="4">
    <source>
        <dbReference type="Proteomes" id="UP000297693"/>
    </source>
</evidence>
<dbReference type="PANTHER" id="PTHR47260">
    <property type="entry name" value="UPF0644 PROTEIN PB2B4.06"/>
    <property type="match status" value="1"/>
</dbReference>
<dbReference type="PANTHER" id="PTHR47260:SF1">
    <property type="entry name" value="UPF0644 PROTEIN PB2B4.06"/>
    <property type="match status" value="1"/>
</dbReference>
<sequence>MIQFETLQQYKKVPNQENGTCFACGQDHATGLRMNFFTDDSSVFSEILVPSRFAGWSQIVHGGITATILDETLAWTVIYLRQSFILTKSLTIEYLRPIFVDKPLYAIGSISEVVSERELLVDAAIYDSEKELCAKARGSVVMFSAEQMKKKKLFPEVFLNQFESSVFGK</sequence>
<organism evidence="3 4">
    <name type="scientific">Leptospira ognonensis</name>
    <dbReference type="NCBI Taxonomy" id="2484945"/>
    <lineage>
        <taxon>Bacteria</taxon>
        <taxon>Pseudomonadati</taxon>
        <taxon>Spirochaetota</taxon>
        <taxon>Spirochaetia</taxon>
        <taxon>Leptospirales</taxon>
        <taxon>Leptospiraceae</taxon>
        <taxon>Leptospira</taxon>
    </lineage>
</organism>
<dbReference type="NCBIfam" id="TIGR00369">
    <property type="entry name" value="unchar_dom_1"/>
    <property type="match status" value="1"/>
</dbReference>
<comment type="caution">
    <text evidence="3">The sequence shown here is derived from an EMBL/GenBank/DDBJ whole genome shotgun (WGS) entry which is preliminary data.</text>
</comment>
<name>A0A4R9K0C5_9LEPT</name>
<protein>
    <submittedName>
        <fullName evidence="3">PaaI family thioesterase</fullName>
    </submittedName>
</protein>
<evidence type="ECO:0000259" key="2">
    <source>
        <dbReference type="Pfam" id="PF03061"/>
    </source>
</evidence>
<keyword evidence="4" id="KW-1185">Reference proteome</keyword>
<dbReference type="EMBL" id="RQGD01000034">
    <property type="protein sequence ID" value="TGL58128.1"/>
    <property type="molecule type" value="Genomic_DNA"/>
</dbReference>
<dbReference type="CDD" id="cd03443">
    <property type="entry name" value="PaaI_thioesterase"/>
    <property type="match status" value="1"/>
</dbReference>
<dbReference type="SUPFAM" id="SSF54637">
    <property type="entry name" value="Thioesterase/thiol ester dehydrase-isomerase"/>
    <property type="match status" value="1"/>
</dbReference>
<feature type="domain" description="Thioesterase" evidence="2">
    <location>
        <begin position="59"/>
        <end position="113"/>
    </location>
</feature>
<reference evidence="3" key="1">
    <citation type="journal article" date="2019" name="PLoS Negl. Trop. Dis.">
        <title>Revisiting the worldwide diversity of Leptospira species in the environment.</title>
        <authorList>
            <person name="Vincent A.T."/>
            <person name="Schiettekatte O."/>
            <person name="Bourhy P."/>
            <person name="Veyrier F.J."/>
            <person name="Picardeau M."/>
        </authorList>
    </citation>
    <scope>NUCLEOTIDE SEQUENCE [LARGE SCALE GENOMIC DNA]</scope>
    <source>
        <strain evidence="3">201702476</strain>
    </source>
</reference>
<dbReference type="InterPro" id="IPR003736">
    <property type="entry name" value="PAAI_dom"/>
</dbReference>
<dbReference type="GO" id="GO:0016289">
    <property type="term" value="F:acyl-CoA hydrolase activity"/>
    <property type="evidence" value="ECO:0007669"/>
    <property type="project" value="UniProtKB-ARBA"/>
</dbReference>
<dbReference type="RefSeq" id="WP_135624146.1">
    <property type="nucleotide sequence ID" value="NZ_RQGD01000034.1"/>
</dbReference>
<dbReference type="OrthoDB" id="9792301at2"/>